<dbReference type="Gene3D" id="3.50.80.10">
    <property type="entry name" value="D-tyrosyl-tRNA(Tyr) deacylase"/>
    <property type="match status" value="1"/>
</dbReference>
<name>A0AA35RYB9_GEOBA</name>
<evidence type="ECO:0000256" key="3">
    <source>
        <dbReference type="ARBA" id="ARBA00047676"/>
    </source>
</evidence>
<sequence length="149" mass="16286">MRAVVQRVKSASVKVDGELVSEIGAGVLIFLGVAHEDTTTELEYIANKVANLRIFEDAEGKMNCSLLETGGAALVVSQFTLYGDCRKGRRPSFIKAARPETANALYEQFITALEQQNIRTQGGTFQAMMDVQLINDGPVTILLDSDKQF</sequence>
<evidence type="ECO:0000256" key="2">
    <source>
        <dbReference type="ARBA" id="ARBA00013056"/>
    </source>
</evidence>
<gene>
    <name evidence="6" type="ORF">GBAR_LOCUS11985</name>
</gene>
<dbReference type="GO" id="GO:0000049">
    <property type="term" value="F:tRNA binding"/>
    <property type="evidence" value="ECO:0007669"/>
    <property type="project" value="UniProtKB-KW"/>
</dbReference>
<dbReference type="PANTHER" id="PTHR10472">
    <property type="entry name" value="D-TYROSYL-TRNA TYR DEACYLASE"/>
    <property type="match status" value="1"/>
</dbReference>
<reference evidence="6" key="1">
    <citation type="submission" date="2023-03" db="EMBL/GenBank/DDBJ databases">
        <authorList>
            <person name="Steffen K."/>
            <person name="Cardenas P."/>
        </authorList>
    </citation>
    <scope>NUCLEOTIDE SEQUENCE</scope>
</reference>
<keyword evidence="5" id="KW-0820">tRNA-binding</keyword>
<dbReference type="FunFam" id="3.50.80.10:FF:000001">
    <property type="entry name" value="D-aminoacyl-tRNA deacylase"/>
    <property type="match status" value="1"/>
</dbReference>
<keyword evidence="5" id="KW-0378">Hydrolase</keyword>
<dbReference type="GO" id="GO:0051500">
    <property type="term" value="F:D-tyrosyl-tRNA(Tyr) deacylase activity"/>
    <property type="evidence" value="ECO:0007669"/>
    <property type="project" value="TreeGrafter"/>
</dbReference>
<comment type="subcellular location">
    <subcellularLocation>
        <location evidence="5">Cytoplasm</location>
    </subcellularLocation>
</comment>
<accession>A0AA35RYB9</accession>
<dbReference type="InterPro" id="IPR003732">
    <property type="entry name" value="Daa-tRNA_deacyls_DTD"/>
</dbReference>
<comment type="catalytic activity">
    <reaction evidence="4">
        <text>a D-aminoacyl-tRNA + H2O = a tRNA + a D-alpha-amino acid + H(+)</text>
        <dbReference type="Rhea" id="RHEA:13953"/>
        <dbReference type="Rhea" id="RHEA-COMP:10123"/>
        <dbReference type="Rhea" id="RHEA-COMP:10124"/>
        <dbReference type="ChEBI" id="CHEBI:15377"/>
        <dbReference type="ChEBI" id="CHEBI:15378"/>
        <dbReference type="ChEBI" id="CHEBI:59871"/>
        <dbReference type="ChEBI" id="CHEBI:78442"/>
        <dbReference type="ChEBI" id="CHEBI:79333"/>
        <dbReference type="EC" id="3.1.1.96"/>
    </reaction>
</comment>
<evidence type="ECO:0000256" key="4">
    <source>
        <dbReference type="ARBA" id="ARBA00048018"/>
    </source>
</evidence>
<dbReference type="SUPFAM" id="SSF69500">
    <property type="entry name" value="DTD-like"/>
    <property type="match status" value="1"/>
</dbReference>
<dbReference type="HAMAP" id="MF_00518">
    <property type="entry name" value="Deacylase_Dtd"/>
    <property type="match status" value="1"/>
</dbReference>
<dbReference type="EC" id="3.1.1.96" evidence="2 5"/>
<keyword evidence="5" id="KW-0963">Cytoplasm</keyword>
<dbReference type="Pfam" id="PF02580">
    <property type="entry name" value="Tyr_Deacylase"/>
    <property type="match status" value="1"/>
</dbReference>
<evidence type="ECO:0000313" key="7">
    <source>
        <dbReference type="Proteomes" id="UP001174909"/>
    </source>
</evidence>
<comment type="similarity">
    <text evidence="1 5">Belongs to the DTD family.</text>
</comment>
<dbReference type="CDD" id="cd00563">
    <property type="entry name" value="Dtyr_deacylase"/>
    <property type="match status" value="1"/>
</dbReference>
<evidence type="ECO:0000313" key="6">
    <source>
        <dbReference type="EMBL" id="CAI8020015.1"/>
    </source>
</evidence>
<protein>
    <recommendedName>
        <fullName evidence="2 5">D-aminoacyl-tRNA deacylase</fullName>
        <ecNumber evidence="2 5">3.1.1.96</ecNumber>
    </recommendedName>
</protein>
<dbReference type="InterPro" id="IPR023509">
    <property type="entry name" value="DTD-like_sf"/>
</dbReference>
<dbReference type="NCBIfam" id="TIGR00256">
    <property type="entry name" value="D-aminoacyl-tRNA deacylase"/>
    <property type="match status" value="1"/>
</dbReference>
<keyword evidence="7" id="KW-1185">Reference proteome</keyword>
<evidence type="ECO:0000256" key="5">
    <source>
        <dbReference type="RuleBase" id="RU003470"/>
    </source>
</evidence>
<dbReference type="PANTHER" id="PTHR10472:SF5">
    <property type="entry name" value="D-AMINOACYL-TRNA DEACYLASE 1"/>
    <property type="match status" value="1"/>
</dbReference>
<evidence type="ECO:0000256" key="1">
    <source>
        <dbReference type="ARBA" id="ARBA00009673"/>
    </source>
</evidence>
<keyword evidence="5" id="KW-0694">RNA-binding</keyword>
<proteinExistence type="inferred from homology"/>
<dbReference type="EMBL" id="CASHTH010001795">
    <property type="protein sequence ID" value="CAI8020015.1"/>
    <property type="molecule type" value="Genomic_DNA"/>
</dbReference>
<dbReference type="GO" id="GO:0005737">
    <property type="term" value="C:cytoplasm"/>
    <property type="evidence" value="ECO:0007669"/>
    <property type="project" value="UniProtKB-SubCell"/>
</dbReference>
<comment type="caution">
    <text evidence="6">The sequence shown here is derived from an EMBL/GenBank/DDBJ whole genome shotgun (WGS) entry which is preliminary data.</text>
</comment>
<organism evidence="6 7">
    <name type="scientific">Geodia barretti</name>
    <name type="common">Barrett's horny sponge</name>
    <dbReference type="NCBI Taxonomy" id="519541"/>
    <lineage>
        <taxon>Eukaryota</taxon>
        <taxon>Metazoa</taxon>
        <taxon>Porifera</taxon>
        <taxon>Demospongiae</taxon>
        <taxon>Heteroscleromorpha</taxon>
        <taxon>Tetractinellida</taxon>
        <taxon>Astrophorina</taxon>
        <taxon>Geodiidae</taxon>
        <taxon>Geodia</taxon>
    </lineage>
</organism>
<dbReference type="AlphaFoldDB" id="A0AA35RYB9"/>
<dbReference type="Proteomes" id="UP001174909">
    <property type="component" value="Unassembled WGS sequence"/>
</dbReference>
<comment type="catalytic activity">
    <reaction evidence="3">
        <text>glycyl-tRNA(Ala) + H2O = tRNA(Ala) + glycine + H(+)</text>
        <dbReference type="Rhea" id="RHEA:53744"/>
        <dbReference type="Rhea" id="RHEA-COMP:9657"/>
        <dbReference type="Rhea" id="RHEA-COMP:13640"/>
        <dbReference type="ChEBI" id="CHEBI:15377"/>
        <dbReference type="ChEBI" id="CHEBI:15378"/>
        <dbReference type="ChEBI" id="CHEBI:57305"/>
        <dbReference type="ChEBI" id="CHEBI:78442"/>
        <dbReference type="ChEBI" id="CHEBI:78522"/>
        <dbReference type="EC" id="3.1.1.96"/>
    </reaction>
</comment>